<evidence type="ECO:0000256" key="8">
    <source>
        <dbReference type="RuleBase" id="RU003718"/>
    </source>
</evidence>
<dbReference type="InterPro" id="IPR002213">
    <property type="entry name" value="UDP_glucos_trans"/>
</dbReference>
<dbReference type="PROSITE" id="PS00375">
    <property type="entry name" value="UDPGT"/>
    <property type="match status" value="1"/>
</dbReference>
<dbReference type="Pfam" id="PF00201">
    <property type="entry name" value="UDPGT"/>
    <property type="match status" value="1"/>
</dbReference>
<keyword evidence="3 8" id="KW-0328">Glycosyltransferase</keyword>
<keyword evidence="4 8" id="KW-0808">Transferase</keyword>
<accession>A0A401QCL5</accession>
<evidence type="ECO:0000256" key="7">
    <source>
        <dbReference type="ARBA" id="ARBA00023136"/>
    </source>
</evidence>
<gene>
    <name evidence="11" type="ORF">scyTo_0023401</name>
</gene>
<dbReference type="SUPFAM" id="SSF53756">
    <property type="entry name" value="UDP-Glycosyltransferase/glycogen phosphorylase"/>
    <property type="match status" value="1"/>
</dbReference>
<organism evidence="11 12">
    <name type="scientific">Scyliorhinus torazame</name>
    <name type="common">Cloudy catshark</name>
    <name type="synonym">Catulus torazame</name>
    <dbReference type="NCBI Taxonomy" id="75743"/>
    <lineage>
        <taxon>Eukaryota</taxon>
        <taxon>Metazoa</taxon>
        <taxon>Chordata</taxon>
        <taxon>Craniata</taxon>
        <taxon>Vertebrata</taxon>
        <taxon>Chondrichthyes</taxon>
        <taxon>Elasmobranchii</taxon>
        <taxon>Galeomorphii</taxon>
        <taxon>Galeoidea</taxon>
        <taxon>Carcharhiniformes</taxon>
        <taxon>Scyliorhinidae</taxon>
        <taxon>Scyliorhinus</taxon>
    </lineage>
</organism>
<evidence type="ECO:0000256" key="1">
    <source>
        <dbReference type="ARBA" id="ARBA00004370"/>
    </source>
</evidence>
<comment type="subcellular location">
    <subcellularLocation>
        <location evidence="1">Membrane</location>
    </subcellularLocation>
</comment>
<dbReference type="Proteomes" id="UP000288216">
    <property type="component" value="Unassembled WGS sequence"/>
</dbReference>
<name>A0A401QCL5_SCYTO</name>
<dbReference type="InterPro" id="IPR035595">
    <property type="entry name" value="UDP_glycos_trans_CS"/>
</dbReference>
<evidence type="ECO:0000256" key="4">
    <source>
        <dbReference type="ARBA" id="ARBA00022679"/>
    </source>
</evidence>
<dbReference type="GO" id="GO:0016020">
    <property type="term" value="C:membrane"/>
    <property type="evidence" value="ECO:0007669"/>
    <property type="project" value="UniProtKB-SubCell"/>
</dbReference>
<reference evidence="11 12" key="1">
    <citation type="journal article" date="2018" name="Nat. Ecol. Evol.">
        <title>Shark genomes provide insights into elasmobranch evolution and the origin of vertebrates.</title>
        <authorList>
            <person name="Hara Y"/>
            <person name="Yamaguchi K"/>
            <person name="Onimaru K"/>
            <person name="Kadota M"/>
            <person name="Koyanagi M"/>
            <person name="Keeley SD"/>
            <person name="Tatsumi K"/>
            <person name="Tanaka K"/>
            <person name="Motone F"/>
            <person name="Kageyama Y"/>
            <person name="Nozu R"/>
            <person name="Adachi N"/>
            <person name="Nishimura O"/>
            <person name="Nakagawa R"/>
            <person name="Tanegashima C"/>
            <person name="Kiyatake I"/>
            <person name="Matsumoto R"/>
            <person name="Murakumo K"/>
            <person name="Nishida K"/>
            <person name="Terakita A"/>
            <person name="Kuratani S"/>
            <person name="Sato K"/>
            <person name="Hyodo S Kuraku.S."/>
        </authorList>
    </citation>
    <scope>NUCLEOTIDE SEQUENCE [LARGE SCALE GENOMIC DNA]</scope>
</reference>
<evidence type="ECO:0000313" key="11">
    <source>
        <dbReference type="EMBL" id="GCB83057.1"/>
    </source>
</evidence>
<evidence type="ECO:0000256" key="2">
    <source>
        <dbReference type="ARBA" id="ARBA00009995"/>
    </source>
</evidence>
<dbReference type="PANTHER" id="PTHR48043">
    <property type="entry name" value="EG:EG0003.4 PROTEIN-RELATED"/>
    <property type="match status" value="1"/>
</dbReference>
<proteinExistence type="inferred from homology"/>
<dbReference type="OrthoDB" id="5835829at2759"/>
<protein>
    <submittedName>
        <fullName evidence="11">Uncharacterized protein</fullName>
    </submittedName>
</protein>
<dbReference type="GO" id="GO:0008194">
    <property type="term" value="F:UDP-glycosyltransferase activity"/>
    <property type="evidence" value="ECO:0007669"/>
    <property type="project" value="InterPro"/>
</dbReference>
<dbReference type="STRING" id="75743.A0A401QCL5"/>
<dbReference type="FunFam" id="3.40.50.2000:FF:000001">
    <property type="entry name" value="UDP-glucuronosyltransferase"/>
    <property type="match status" value="1"/>
</dbReference>
<evidence type="ECO:0000256" key="6">
    <source>
        <dbReference type="ARBA" id="ARBA00022989"/>
    </source>
</evidence>
<evidence type="ECO:0000256" key="3">
    <source>
        <dbReference type="ARBA" id="ARBA00022676"/>
    </source>
</evidence>
<keyword evidence="7 9" id="KW-0472">Membrane</keyword>
<feature type="chain" id="PRO_5019118703" evidence="10">
    <location>
        <begin position="30"/>
        <end position="537"/>
    </location>
</feature>
<dbReference type="PANTHER" id="PTHR48043:SF63">
    <property type="entry name" value="UDP GLUCURONOSYLTRANSFERASE 5 FAMILY, POLYPEPTIDE F1-RELATED"/>
    <property type="match status" value="1"/>
</dbReference>
<feature type="transmembrane region" description="Helical" evidence="9">
    <location>
        <begin position="495"/>
        <end position="522"/>
    </location>
</feature>
<comment type="caution">
    <text evidence="11">The sequence shown here is derived from an EMBL/GenBank/DDBJ whole genome shotgun (WGS) entry which is preliminary data.</text>
</comment>
<evidence type="ECO:0000256" key="5">
    <source>
        <dbReference type="ARBA" id="ARBA00022692"/>
    </source>
</evidence>
<dbReference type="OMA" id="FIVCPPY"/>
<keyword evidence="10" id="KW-0732">Signal</keyword>
<evidence type="ECO:0000256" key="10">
    <source>
        <dbReference type="SAM" id="SignalP"/>
    </source>
</evidence>
<keyword evidence="5 9" id="KW-0812">Transmembrane</keyword>
<feature type="signal peptide" evidence="10">
    <location>
        <begin position="1"/>
        <end position="29"/>
    </location>
</feature>
<dbReference type="EMBL" id="BFAA01028985">
    <property type="protein sequence ID" value="GCB83057.1"/>
    <property type="molecule type" value="Genomic_DNA"/>
</dbReference>
<evidence type="ECO:0000313" key="12">
    <source>
        <dbReference type="Proteomes" id="UP000288216"/>
    </source>
</evidence>
<sequence length="537" mass="60960">MEHFRWKSNLLLACILGLTIAPSFPKTHGANILIVPIDGSHWINMRVLIEELRLHGHNMTVLRSSTAWYIKEELDLYQSLVVQLHGNKGVVEDPGAIQGLIQKSLAVSKSGLTLWSFIQLQVELTSFLLDGHLWAKQFITTLFENKELLKRLADAKFDIILADPALCAGPMLGYYLNVPLVYNVRWIPSGEAHFLAAPSPLSYVPGIGSRLTDKMTFHQRIQNVLQSLLQSSISGFLIHPPYNKLCRQYLGRDTDINSILLRADVWLMRVDFTFEFPRPIMPNFVHIGGFQCKPPKPLSVQFQEFVETSGEHGIVVMSLGTLVNSLSLDITMEIAEAFAQIPQKVIWRHDGAIPPNIGNNTLLAKWIPQNDLLGHPKTRAFVSHGGTNGVYEAIYHGVPIVGLPLFYDQFDNLLRLESRGAAKVVDVATLQTSDLRRALNDVINNSKYRQNMRRLSALHRDQPETPMDRAIFWIEYIARHKGAVHLRSEFYRLPWYAYYCVDVIIFLALVSLATMMLIAQILKKFYNMILKTKEKLL</sequence>
<keyword evidence="12" id="KW-1185">Reference proteome</keyword>
<dbReference type="CDD" id="cd03784">
    <property type="entry name" value="GT1_Gtf-like"/>
    <property type="match status" value="1"/>
</dbReference>
<dbReference type="InterPro" id="IPR050271">
    <property type="entry name" value="UDP-glycosyltransferase"/>
</dbReference>
<keyword evidence="6 9" id="KW-1133">Transmembrane helix</keyword>
<dbReference type="Gene3D" id="3.40.50.2000">
    <property type="entry name" value="Glycogen Phosphorylase B"/>
    <property type="match status" value="1"/>
</dbReference>
<evidence type="ECO:0000256" key="9">
    <source>
        <dbReference type="SAM" id="Phobius"/>
    </source>
</evidence>
<comment type="similarity">
    <text evidence="2 8">Belongs to the UDP-glycosyltransferase family.</text>
</comment>
<dbReference type="AlphaFoldDB" id="A0A401QCL5"/>